<dbReference type="Pfam" id="PF18933">
    <property type="entry name" value="PsbP_2"/>
    <property type="match status" value="1"/>
</dbReference>
<dbReference type="Proteomes" id="UP000049855">
    <property type="component" value="Unassembled WGS sequence"/>
</dbReference>
<keyword evidence="1" id="KW-0732">Signal</keyword>
<dbReference type="RefSeq" id="WP_021166841.1">
    <property type="nucleotide sequence ID" value="NZ_CTRP01000009.1"/>
</dbReference>
<dbReference type="NCBIfam" id="NF038353">
    <property type="entry name" value="FxLYD_dom"/>
    <property type="match status" value="1"/>
</dbReference>
<feature type="signal peptide" evidence="1">
    <location>
        <begin position="1"/>
        <end position="20"/>
    </location>
</feature>
<evidence type="ECO:0008006" key="4">
    <source>
        <dbReference type="Google" id="ProtNLM"/>
    </source>
</evidence>
<dbReference type="InterPro" id="IPR047676">
    <property type="entry name" value="FxLYD_dom"/>
</dbReference>
<evidence type="ECO:0000256" key="1">
    <source>
        <dbReference type="SAM" id="SignalP"/>
    </source>
</evidence>
<organism evidence="2 3">
    <name type="scientific">Sporomusa ovata</name>
    <dbReference type="NCBI Taxonomy" id="2378"/>
    <lineage>
        <taxon>Bacteria</taxon>
        <taxon>Bacillati</taxon>
        <taxon>Bacillota</taxon>
        <taxon>Negativicutes</taxon>
        <taxon>Selenomonadales</taxon>
        <taxon>Sporomusaceae</taxon>
        <taxon>Sporomusa</taxon>
    </lineage>
</organism>
<evidence type="ECO:0000313" key="3">
    <source>
        <dbReference type="Proteomes" id="UP000049855"/>
    </source>
</evidence>
<proteinExistence type="predicted"/>
<dbReference type="PROSITE" id="PS51257">
    <property type="entry name" value="PROKAR_LIPOPROTEIN"/>
    <property type="match status" value="1"/>
</dbReference>
<dbReference type="EMBL" id="CTRP01000009">
    <property type="protein sequence ID" value="CQR72203.1"/>
    <property type="molecule type" value="Genomic_DNA"/>
</dbReference>
<gene>
    <name evidence="2" type="ORF">SpAn4DRAFT_5092</name>
</gene>
<evidence type="ECO:0000313" key="2">
    <source>
        <dbReference type="EMBL" id="CQR72203.1"/>
    </source>
</evidence>
<reference evidence="3" key="1">
    <citation type="submission" date="2015-03" db="EMBL/GenBank/DDBJ databases">
        <authorList>
            <person name="Nijsse Bart"/>
        </authorList>
    </citation>
    <scope>NUCLEOTIDE SEQUENCE [LARGE SCALE GENOMIC DNA]</scope>
</reference>
<dbReference type="AlphaFoldDB" id="A0A0U1KZ28"/>
<protein>
    <recommendedName>
        <fullName evidence="4">Lipoprotein</fullName>
    </recommendedName>
</protein>
<name>A0A0U1KZ28_9FIRM</name>
<accession>A0A0U1KZ28</accession>
<keyword evidence="3" id="KW-1185">Reference proteome</keyword>
<sequence length="376" mass="42686">MKQLYLVLLTVILILGSACSSDKVNRNASNSIQLSQTYKNEAEGFVFKYPQEWQTKESATMTEIIKIQSPDGNAKLSVMKIVTNPFGILTEDQAAVENTVNQMHKFIALRDTKLGEIPVRELVYQTSGLKGDDISKNYWYVLERDVYQIICSFKMSERERYEPMMNAIMESYTITRSANDLNKTSSINSALTAREAKELLQNWVDTHQFPASVSITDGDGNTHKRSGSDAEYYVFQLQGLHRIYDILVDTKTRELFVHDTGKPEALEPWYQKYIAPYANTNDNNNKGTGNFIDKNFEWVEKPRANNGNIIGKIKNISSGDRRKISVTFLLYDYQGNQIGTAIDINPMLKSGTVWSFTAQVQNAKVTNFELAEINSQ</sequence>
<feature type="chain" id="PRO_5039385753" description="Lipoprotein" evidence="1">
    <location>
        <begin position="21"/>
        <end position="376"/>
    </location>
</feature>